<gene>
    <name evidence="1" type="ORF">NPIL_533161</name>
</gene>
<accession>A0A8X6TS04</accession>
<name>A0A8X6TS04_NEPPI</name>
<proteinExistence type="predicted"/>
<dbReference type="Proteomes" id="UP000887013">
    <property type="component" value="Unassembled WGS sequence"/>
</dbReference>
<reference evidence="1" key="1">
    <citation type="submission" date="2020-08" db="EMBL/GenBank/DDBJ databases">
        <title>Multicomponent nature underlies the extraordinary mechanical properties of spider dragline silk.</title>
        <authorList>
            <person name="Kono N."/>
            <person name="Nakamura H."/>
            <person name="Mori M."/>
            <person name="Yoshida Y."/>
            <person name="Ohtoshi R."/>
            <person name="Malay A.D."/>
            <person name="Moran D.A.P."/>
            <person name="Tomita M."/>
            <person name="Numata K."/>
            <person name="Arakawa K."/>
        </authorList>
    </citation>
    <scope>NUCLEOTIDE SEQUENCE</scope>
</reference>
<sequence length="161" mass="17217">MNHQSARDRGVCRAGRCCSCSCASSDTGDGKRVYTLFSRPSVLFVADGTIVENFKDCVVPFVSLNGIQHRLRQFDPLGNRSASLGFLGRTSRILIVGNRAYRSRRDRAATVPAATRCSLLGGVSRDLFRKQGRNGVDSTGFRVLGSGEDGSGWVSGGAGLV</sequence>
<dbReference type="EMBL" id="BMAW01015531">
    <property type="protein sequence ID" value="GFT44376.1"/>
    <property type="molecule type" value="Genomic_DNA"/>
</dbReference>
<protein>
    <submittedName>
        <fullName evidence="1">Uncharacterized protein</fullName>
    </submittedName>
</protein>
<keyword evidence="2" id="KW-1185">Reference proteome</keyword>
<comment type="caution">
    <text evidence="1">The sequence shown here is derived from an EMBL/GenBank/DDBJ whole genome shotgun (WGS) entry which is preliminary data.</text>
</comment>
<evidence type="ECO:0000313" key="1">
    <source>
        <dbReference type="EMBL" id="GFT44376.1"/>
    </source>
</evidence>
<organism evidence="1 2">
    <name type="scientific">Nephila pilipes</name>
    <name type="common">Giant wood spider</name>
    <name type="synonym">Nephila maculata</name>
    <dbReference type="NCBI Taxonomy" id="299642"/>
    <lineage>
        <taxon>Eukaryota</taxon>
        <taxon>Metazoa</taxon>
        <taxon>Ecdysozoa</taxon>
        <taxon>Arthropoda</taxon>
        <taxon>Chelicerata</taxon>
        <taxon>Arachnida</taxon>
        <taxon>Araneae</taxon>
        <taxon>Araneomorphae</taxon>
        <taxon>Entelegynae</taxon>
        <taxon>Araneoidea</taxon>
        <taxon>Nephilidae</taxon>
        <taxon>Nephila</taxon>
    </lineage>
</organism>
<dbReference type="AlphaFoldDB" id="A0A8X6TS04"/>
<evidence type="ECO:0000313" key="2">
    <source>
        <dbReference type="Proteomes" id="UP000887013"/>
    </source>
</evidence>